<evidence type="ECO:0000313" key="3">
    <source>
        <dbReference type="Proteomes" id="UP000467840"/>
    </source>
</evidence>
<evidence type="ECO:0000256" key="1">
    <source>
        <dbReference type="SAM" id="Phobius"/>
    </source>
</evidence>
<keyword evidence="1" id="KW-1133">Transmembrane helix</keyword>
<feature type="transmembrane region" description="Helical" evidence="1">
    <location>
        <begin position="127"/>
        <end position="152"/>
    </location>
</feature>
<gene>
    <name evidence="2" type="ORF">GH714_042674</name>
</gene>
<dbReference type="AlphaFoldDB" id="A0A6A6JZ18"/>
<accession>A0A6A6JZ18</accession>
<organism evidence="2 3">
    <name type="scientific">Hevea brasiliensis</name>
    <name type="common">Para rubber tree</name>
    <name type="synonym">Siphonia brasiliensis</name>
    <dbReference type="NCBI Taxonomy" id="3981"/>
    <lineage>
        <taxon>Eukaryota</taxon>
        <taxon>Viridiplantae</taxon>
        <taxon>Streptophyta</taxon>
        <taxon>Embryophyta</taxon>
        <taxon>Tracheophyta</taxon>
        <taxon>Spermatophyta</taxon>
        <taxon>Magnoliopsida</taxon>
        <taxon>eudicotyledons</taxon>
        <taxon>Gunneridae</taxon>
        <taxon>Pentapetalae</taxon>
        <taxon>rosids</taxon>
        <taxon>fabids</taxon>
        <taxon>Malpighiales</taxon>
        <taxon>Euphorbiaceae</taxon>
        <taxon>Crotonoideae</taxon>
        <taxon>Micrandreae</taxon>
        <taxon>Hevea</taxon>
    </lineage>
</organism>
<keyword evidence="1" id="KW-0472">Membrane</keyword>
<comment type="caution">
    <text evidence="2">The sequence shown here is derived from an EMBL/GenBank/DDBJ whole genome shotgun (WGS) entry which is preliminary data.</text>
</comment>
<dbReference type="EMBL" id="JAAGAX010000511">
    <property type="protein sequence ID" value="KAF2281850.1"/>
    <property type="molecule type" value="Genomic_DNA"/>
</dbReference>
<dbReference type="Proteomes" id="UP000467840">
    <property type="component" value="Unassembled WGS sequence"/>
</dbReference>
<reference evidence="2 3" key="1">
    <citation type="journal article" date="2020" name="Mol. Plant">
        <title>The Chromosome-Based Rubber Tree Genome Provides New Insights into Spurge Genome Evolution and Rubber Biosynthesis.</title>
        <authorList>
            <person name="Liu J."/>
            <person name="Shi C."/>
            <person name="Shi C.C."/>
            <person name="Li W."/>
            <person name="Zhang Q.J."/>
            <person name="Zhang Y."/>
            <person name="Li K."/>
            <person name="Lu H.F."/>
            <person name="Shi C."/>
            <person name="Zhu S.T."/>
            <person name="Xiao Z.Y."/>
            <person name="Nan H."/>
            <person name="Yue Y."/>
            <person name="Zhu X.G."/>
            <person name="Wu Y."/>
            <person name="Hong X.N."/>
            <person name="Fan G.Y."/>
            <person name="Tong Y."/>
            <person name="Zhang D."/>
            <person name="Mao C.L."/>
            <person name="Liu Y.L."/>
            <person name="Hao S.J."/>
            <person name="Liu W.Q."/>
            <person name="Lv M.Q."/>
            <person name="Zhang H.B."/>
            <person name="Liu Y."/>
            <person name="Hu-Tang G.R."/>
            <person name="Wang J.P."/>
            <person name="Wang J.H."/>
            <person name="Sun Y.H."/>
            <person name="Ni S.B."/>
            <person name="Chen W.B."/>
            <person name="Zhang X.C."/>
            <person name="Jiao Y.N."/>
            <person name="Eichler E.E."/>
            <person name="Li G.H."/>
            <person name="Liu X."/>
            <person name="Gao L.Z."/>
        </authorList>
    </citation>
    <scope>NUCLEOTIDE SEQUENCE [LARGE SCALE GENOMIC DNA]</scope>
    <source>
        <strain evidence="3">cv. GT1</strain>
        <tissue evidence="2">Leaf</tissue>
    </source>
</reference>
<protein>
    <submittedName>
        <fullName evidence="2">Uncharacterized protein</fullName>
    </submittedName>
</protein>
<feature type="transmembrane region" description="Helical" evidence="1">
    <location>
        <begin position="778"/>
        <end position="801"/>
    </location>
</feature>
<sequence>MHTIGRRVLQSERCSDVIACLVAHRVSSLWDSNGQSVHDLCTCETSDELITNYVQIDSALRNRAFKHRGASLELANRQECEISSDVEIKVCKLPMPEHPAPASDTSLDNPEVAAAIRPEPVATTPPIGAVGALCASVVTLVSLVIFAIHYMANSFIYSLLTPTIQSTAARVKENFCIPRRKLVAFKIDKDSPNGIKLRDISSGACSTYEGTDLRGILQHATYDEGAGEHFFPGDALACFESSHSERLFYGHNDTLYPVQHLKLSGYAALFLHRALSVLHREYSRVIVLKTDFIVGGSHADEVIFEGSAPSRGMRRLRLFVPDVETRDTKDMNPIRVALLSPRVVPYDSKSLFLRRYVALIVASISKYERIIPALLWDIYKNAEQLTYITAHKRGILSDPDAEFLSRIVGFAQNTVCDSQFQCDRTARSACDGYISLLLGLSQSEEAMFRPMTERGRLWLISEFIRSDRFQSAVTALALASVGHSLNTGVTFKDRIMANMPYLCRQIPGLCEAVYAMVKIATNGAYEQGSLSNLVLYRARRANRELSVLPNVDAELAFEGMSGEAEIQRFESLVNSAMSALLTDMRGNTTDTEHAFIRGLARNVLRSSRSADIIATLTICNIQRLRTDTTLLLDAVSTDIVAGDMIAEYVLEEAQHDPEIASGAVLKLANRQKCEIFCDAETCIYPGGDYCNNTSRTVADNVSASKIGDAGFSGSNRSRFGTYRVRPAYRSRYADNNAACPRIAIVRYALVIILATIQLISVILVTYDLITKGHLSVRSMALTAVCGIMLGALLCFIGFRLVHSFLRQRTNVTRVPDAQLSTTPPVSVPLSTATAGRAIESPTDYLSEVQNNLHDFGAQWVPDTPLSTTTAGRVVESSADRLSAVRNNLCGVRMVSDIQPAGHVILTARYLGKSEDHLSPSLCLE</sequence>
<proteinExistence type="predicted"/>
<keyword evidence="3" id="KW-1185">Reference proteome</keyword>
<keyword evidence="1" id="KW-0812">Transmembrane</keyword>
<evidence type="ECO:0000313" key="2">
    <source>
        <dbReference type="EMBL" id="KAF2281850.1"/>
    </source>
</evidence>
<feature type="transmembrane region" description="Helical" evidence="1">
    <location>
        <begin position="744"/>
        <end position="766"/>
    </location>
</feature>
<name>A0A6A6JZ18_HEVBR</name>